<dbReference type="Pfam" id="PF13449">
    <property type="entry name" value="Phytase-like"/>
    <property type="match status" value="1"/>
</dbReference>
<keyword evidence="3" id="KW-1185">Reference proteome</keyword>
<dbReference type="AlphaFoldDB" id="A0A388SEE9"/>
<accession>A0A388SEE9</accession>
<protein>
    <recommendedName>
        <fullName evidence="1">Phytase-like domain-containing protein</fullName>
    </recommendedName>
</protein>
<feature type="domain" description="Phytase-like" evidence="1">
    <location>
        <begin position="150"/>
        <end position="337"/>
    </location>
</feature>
<dbReference type="Proteomes" id="UP000266091">
    <property type="component" value="Unassembled WGS sequence"/>
</dbReference>
<organism evidence="2 3">
    <name type="scientific">Mesosutterella multiformis</name>
    <dbReference type="NCBI Taxonomy" id="2259133"/>
    <lineage>
        <taxon>Bacteria</taxon>
        <taxon>Pseudomonadati</taxon>
        <taxon>Pseudomonadota</taxon>
        <taxon>Betaproteobacteria</taxon>
        <taxon>Burkholderiales</taxon>
        <taxon>Sutterellaceae</taxon>
        <taxon>Mesosutterella</taxon>
    </lineage>
</organism>
<evidence type="ECO:0000259" key="1">
    <source>
        <dbReference type="Pfam" id="PF13449"/>
    </source>
</evidence>
<comment type="caution">
    <text evidence="2">The sequence shown here is derived from an EMBL/GenBank/DDBJ whole genome shotgun (WGS) entry which is preliminary data.</text>
</comment>
<reference evidence="2 3" key="1">
    <citation type="journal article" date="2018" name="Int. J. Syst. Evol. Microbiol.">
        <title>Mesosutterella multiformis gen. nov., sp. nov., a member of the family Sutterellaceae and Sutterella megalosphaeroides sp. nov., isolated from human faeces.</title>
        <authorList>
            <person name="Sakamoto M."/>
            <person name="Ikeyama N."/>
            <person name="Kunihiro T."/>
            <person name="Iino T."/>
            <person name="Yuki M."/>
            <person name="Ohkuma M."/>
        </authorList>
    </citation>
    <scope>NUCLEOTIDE SEQUENCE [LARGE SCALE GENOMIC DNA]</scope>
    <source>
        <strain evidence="2 3">4NBBH2</strain>
    </source>
</reference>
<dbReference type="SUPFAM" id="SSF101898">
    <property type="entry name" value="NHL repeat"/>
    <property type="match status" value="1"/>
</dbReference>
<dbReference type="EMBL" id="BGZJ01000001">
    <property type="protein sequence ID" value="GBO93800.1"/>
    <property type="molecule type" value="Genomic_DNA"/>
</dbReference>
<evidence type="ECO:0000313" key="3">
    <source>
        <dbReference type="Proteomes" id="UP000266091"/>
    </source>
</evidence>
<name>A0A388SEE9_9BURK</name>
<evidence type="ECO:0000313" key="2">
    <source>
        <dbReference type="EMBL" id="GBO93800.1"/>
    </source>
</evidence>
<sequence>MNVPYAFLPLLKGAEGAAFASEKKEGTFPAGRYLDLSFGSGMALREGLGDGRYRLLAVTDDGPTCHGPVRKTRDGLIPTRLYLIPGYSPLFVELTLDLKNRVLQVTGIRRGSRNSQPYSGIPPKAARSLSLDFHEEPVTTGFSPIEPRGSAINPQGIAVTSDGTIWVADASLPSVVRLSNRDFGEVSRAIPGKGLPRFLAWSAMESGFQGLAQLPNGRLATTITPERRADYAVILLSNPSDWTSRAYVYPKPSDLDRFSLKAFASVGDGTLFAVESGETERGKAVSRLVRISFKGADDLSEFPLRGGSIVDTPLRYLKSEGVTPVRRDFVADLIKAGVDKPISSLVRIDDVALLAVNESHYGVRCRAASGAALPSLRLSPDGDLMKNGKVLPDEEQAVALHPTGNSTNAWLLKFPKPFTASRIR</sequence>
<gene>
    <name evidence="2" type="ORF">MESMUL_11540</name>
</gene>
<proteinExistence type="predicted"/>
<dbReference type="InterPro" id="IPR027372">
    <property type="entry name" value="Phytase-like_dom"/>
</dbReference>